<keyword evidence="1" id="KW-0805">Transcription regulation</keyword>
<accession>A0ABD5Z7U8</accession>
<evidence type="ECO:0000313" key="6">
    <source>
        <dbReference type="Proteomes" id="UP001596447"/>
    </source>
</evidence>
<reference evidence="5 6" key="1">
    <citation type="journal article" date="2019" name="Int. J. Syst. Evol. Microbiol.">
        <title>The Global Catalogue of Microorganisms (GCM) 10K type strain sequencing project: providing services to taxonomists for standard genome sequencing and annotation.</title>
        <authorList>
            <consortium name="The Broad Institute Genomics Platform"/>
            <consortium name="The Broad Institute Genome Sequencing Center for Infectious Disease"/>
            <person name="Wu L."/>
            <person name="Ma J."/>
        </authorList>
    </citation>
    <scope>NUCLEOTIDE SEQUENCE [LARGE SCALE GENOMIC DNA]</scope>
    <source>
        <strain evidence="5 6">XZGYJ-43</strain>
    </source>
</reference>
<dbReference type="Pfam" id="PF00589">
    <property type="entry name" value="Phage_integrase"/>
    <property type="match status" value="1"/>
</dbReference>
<proteinExistence type="predicted"/>
<dbReference type="Pfam" id="PF04967">
    <property type="entry name" value="HTH_10"/>
    <property type="match status" value="1"/>
</dbReference>
<dbReference type="InterPro" id="IPR036388">
    <property type="entry name" value="WH-like_DNA-bd_sf"/>
</dbReference>
<keyword evidence="6" id="KW-1185">Reference proteome</keyword>
<keyword evidence="2" id="KW-0804">Transcription</keyword>
<dbReference type="RefSeq" id="WP_279528051.1">
    <property type="nucleotide sequence ID" value="NZ_CP122312.1"/>
</dbReference>
<name>A0ABD5Z7U8_9EURY</name>
<feature type="domain" description="Tyr recombinase" evidence="4">
    <location>
        <begin position="4"/>
        <end position="183"/>
    </location>
</feature>
<dbReference type="CDD" id="cd00397">
    <property type="entry name" value="DNA_BRE_C"/>
    <property type="match status" value="1"/>
</dbReference>
<protein>
    <submittedName>
        <fullName evidence="5">Bacterio-opsin activator domain-containing protein</fullName>
    </submittedName>
</protein>
<evidence type="ECO:0000313" key="5">
    <source>
        <dbReference type="EMBL" id="MFC7201300.1"/>
    </source>
</evidence>
<dbReference type="SUPFAM" id="SSF56349">
    <property type="entry name" value="DNA breaking-rejoining enzymes"/>
    <property type="match status" value="1"/>
</dbReference>
<dbReference type="Gene3D" id="1.10.10.10">
    <property type="entry name" value="Winged helix-like DNA-binding domain superfamily/Winged helix DNA-binding domain"/>
    <property type="match status" value="1"/>
</dbReference>
<dbReference type="InterPro" id="IPR011010">
    <property type="entry name" value="DNA_brk_join_enz"/>
</dbReference>
<keyword evidence="3" id="KW-0233">DNA recombination</keyword>
<evidence type="ECO:0000256" key="1">
    <source>
        <dbReference type="ARBA" id="ARBA00023015"/>
    </source>
</evidence>
<dbReference type="InterPro" id="IPR031803">
    <property type="entry name" value="BAT_GAF/HTH-assoc"/>
</dbReference>
<sequence length="570" mass="62441">MADGGRDGLTSTEYERVCRATETYREELVVELCGRVGLRPSEIARLRPSALTRREFDGAEHYFLDVPDGDGGTRRAYVPVDVADAFQKYVEVNDTGDDERVFGVTPRRLQMLVSDVSDRADDGDARLADVSARDLRQYFARWHLVEEDVDPRVVQVAGGWSRLDSLEPYLDPPTDRELAAALGDEEAVDGDDDDANTRAVGNAFTEGTLALGSALESVSTREEVERATCETLGDLVRAAWVCDERGDLREWAGTDETRARETVEDTVRDTALFDERGVRGDVQFVECALDADRWDRGCTLAVSVARSNETAHGLLCVVGPDTPSTGLKQFLVDAGRRVGWTLDAVERKRLLLADTGVELSFEVTEGSFFVEASSALDCRFDLEGLVPVEDQSLLYFVTAEGASVEDLLDEAAASESIADVRLIRDYGERAQLEFVVSGPTPTTALVERGGAIESATAEDGVATITGVFSKKVDVRGVVEDLTAAFPGVDLRAKREVERSAPSTDLRQTLEEGLTEKQRSALRAAYFAGYFEWPRGSTAEELADAMDVSSPTLHNHLRKAQQKLLTAVFEE</sequence>
<dbReference type="EMBL" id="JBHTAR010000011">
    <property type="protein sequence ID" value="MFC7201300.1"/>
    <property type="molecule type" value="Genomic_DNA"/>
</dbReference>
<evidence type="ECO:0000256" key="2">
    <source>
        <dbReference type="ARBA" id="ARBA00023163"/>
    </source>
</evidence>
<dbReference type="SUPFAM" id="SSF88659">
    <property type="entry name" value="Sigma3 and sigma4 domains of RNA polymerase sigma factors"/>
    <property type="match status" value="1"/>
</dbReference>
<evidence type="ECO:0000256" key="3">
    <source>
        <dbReference type="ARBA" id="ARBA00023172"/>
    </source>
</evidence>
<dbReference type="InterPro" id="IPR013324">
    <property type="entry name" value="RNA_pol_sigma_r3/r4-like"/>
</dbReference>
<dbReference type="Pfam" id="PF15915">
    <property type="entry name" value="BAT"/>
    <property type="match status" value="1"/>
</dbReference>
<dbReference type="Proteomes" id="UP001596447">
    <property type="component" value="Unassembled WGS sequence"/>
</dbReference>
<evidence type="ECO:0000259" key="4">
    <source>
        <dbReference type="PROSITE" id="PS51898"/>
    </source>
</evidence>
<dbReference type="PANTHER" id="PTHR34236">
    <property type="entry name" value="DIMETHYL SULFOXIDE REDUCTASE TRANSCRIPTIONAL ACTIVATOR"/>
    <property type="match status" value="1"/>
</dbReference>
<dbReference type="PANTHER" id="PTHR34236:SF1">
    <property type="entry name" value="DIMETHYL SULFOXIDE REDUCTASE TRANSCRIPTIONAL ACTIVATOR"/>
    <property type="match status" value="1"/>
</dbReference>
<dbReference type="InterPro" id="IPR002104">
    <property type="entry name" value="Integrase_catalytic"/>
</dbReference>
<dbReference type="InterPro" id="IPR013762">
    <property type="entry name" value="Integrase-like_cat_sf"/>
</dbReference>
<dbReference type="GO" id="GO:0006310">
    <property type="term" value="P:DNA recombination"/>
    <property type="evidence" value="ECO:0007669"/>
    <property type="project" value="UniProtKB-KW"/>
</dbReference>
<organism evidence="5 6">
    <name type="scientific">Halospeciosus flavus</name>
    <dbReference type="NCBI Taxonomy" id="3032283"/>
    <lineage>
        <taxon>Archaea</taxon>
        <taxon>Methanobacteriati</taxon>
        <taxon>Methanobacteriota</taxon>
        <taxon>Stenosarchaea group</taxon>
        <taxon>Halobacteria</taxon>
        <taxon>Halobacteriales</taxon>
        <taxon>Halobacteriaceae</taxon>
        <taxon>Halospeciosus</taxon>
    </lineage>
</organism>
<gene>
    <name evidence="5" type="ORF">ACFQJ9_18135</name>
</gene>
<dbReference type="InterPro" id="IPR007050">
    <property type="entry name" value="HTH_bacterioopsin"/>
</dbReference>
<dbReference type="AlphaFoldDB" id="A0ABD5Z7U8"/>
<comment type="caution">
    <text evidence="5">The sequence shown here is derived from an EMBL/GenBank/DDBJ whole genome shotgun (WGS) entry which is preliminary data.</text>
</comment>
<dbReference type="Gene3D" id="1.10.443.10">
    <property type="entry name" value="Intergrase catalytic core"/>
    <property type="match status" value="1"/>
</dbReference>
<dbReference type="PROSITE" id="PS51898">
    <property type="entry name" value="TYR_RECOMBINASE"/>
    <property type="match status" value="1"/>
</dbReference>